<keyword evidence="6" id="KW-1185">Reference proteome</keyword>
<reference evidence="5" key="1">
    <citation type="journal article" date="2021" name="Sci. Adv.">
        <title>The American lobster genome reveals insights on longevity, neural, and immune adaptations.</title>
        <authorList>
            <person name="Polinski J.M."/>
            <person name="Zimin A.V."/>
            <person name="Clark K.F."/>
            <person name="Kohn A.B."/>
            <person name="Sadowski N."/>
            <person name="Timp W."/>
            <person name="Ptitsyn A."/>
            <person name="Khanna P."/>
            <person name="Romanova D.Y."/>
            <person name="Williams P."/>
            <person name="Greenwood S.J."/>
            <person name="Moroz L.L."/>
            <person name="Walt D.R."/>
            <person name="Bodnar A.G."/>
        </authorList>
    </citation>
    <scope>NUCLEOTIDE SEQUENCE</scope>
    <source>
        <strain evidence="5">GMGI-L3</strain>
    </source>
</reference>
<evidence type="ECO:0000259" key="4">
    <source>
        <dbReference type="PROSITE" id="PS50940"/>
    </source>
</evidence>
<sequence>MYKLGILLFVGVATAQQFQCIEDGYFGDPHQCDKYYDCYRGAVEEKMCPDGLVFDRTLSPKVEQCNYPFIVSCPEGSSLQPPKPVGIECPRQNGYFEHENPANCAEYYECTGGEFVLRSCATGLVFDEFTGTCQWAHTGIRANCGQVKRVLDGFTCPNGTQLHTNGQVLDHSRYLKEGDCRYFYVCNEGLYPRLVGCPQGTVFNDISLTCDDPSNVPGCENYYPADEFTSPLKKAGL</sequence>
<keyword evidence="1" id="KW-0147">Chitin-binding</keyword>
<dbReference type="Pfam" id="PF01607">
    <property type="entry name" value="CBM_14"/>
    <property type="match status" value="3"/>
</dbReference>
<keyword evidence="3" id="KW-0732">Signal</keyword>
<evidence type="ECO:0000313" key="5">
    <source>
        <dbReference type="EMBL" id="KAG7168615.1"/>
    </source>
</evidence>
<dbReference type="PROSITE" id="PS50940">
    <property type="entry name" value="CHIT_BIND_II"/>
    <property type="match status" value="3"/>
</dbReference>
<dbReference type="OrthoDB" id="439917at2759"/>
<gene>
    <name evidence="5" type="primary">obst-E-L5</name>
    <name evidence="5" type="ORF">Hamer_G024747</name>
</gene>
<dbReference type="PANTHER" id="PTHR23301">
    <property type="entry name" value="CHITIN BINDING PERITROPHIN-A"/>
    <property type="match status" value="1"/>
</dbReference>
<organism evidence="5 6">
    <name type="scientific">Homarus americanus</name>
    <name type="common">American lobster</name>
    <dbReference type="NCBI Taxonomy" id="6706"/>
    <lineage>
        <taxon>Eukaryota</taxon>
        <taxon>Metazoa</taxon>
        <taxon>Ecdysozoa</taxon>
        <taxon>Arthropoda</taxon>
        <taxon>Crustacea</taxon>
        <taxon>Multicrustacea</taxon>
        <taxon>Malacostraca</taxon>
        <taxon>Eumalacostraca</taxon>
        <taxon>Eucarida</taxon>
        <taxon>Decapoda</taxon>
        <taxon>Pleocyemata</taxon>
        <taxon>Astacidea</taxon>
        <taxon>Nephropoidea</taxon>
        <taxon>Nephropidae</taxon>
        <taxon>Homarus</taxon>
    </lineage>
</organism>
<name>A0A8J5K248_HOMAM</name>
<dbReference type="InterPro" id="IPR002557">
    <property type="entry name" value="Chitin-bd_dom"/>
</dbReference>
<evidence type="ECO:0000313" key="6">
    <source>
        <dbReference type="Proteomes" id="UP000747542"/>
    </source>
</evidence>
<dbReference type="GO" id="GO:0005576">
    <property type="term" value="C:extracellular region"/>
    <property type="evidence" value="ECO:0007669"/>
    <property type="project" value="InterPro"/>
</dbReference>
<dbReference type="InterPro" id="IPR051940">
    <property type="entry name" value="Chitin_bind-dev_reg"/>
</dbReference>
<proteinExistence type="predicted"/>
<dbReference type="SMART" id="SM00494">
    <property type="entry name" value="ChtBD2"/>
    <property type="match status" value="3"/>
</dbReference>
<dbReference type="GO" id="GO:0008061">
    <property type="term" value="F:chitin binding"/>
    <property type="evidence" value="ECO:0007669"/>
    <property type="project" value="UniProtKB-KW"/>
</dbReference>
<keyword evidence="2" id="KW-1015">Disulfide bond</keyword>
<feature type="domain" description="Chitin-binding type-2" evidence="4">
    <location>
        <begin position="86"/>
        <end position="146"/>
    </location>
</feature>
<comment type="caution">
    <text evidence="5">The sequence shown here is derived from an EMBL/GenBank/DDBJ whole genome shotgun (WGS) entry which is preliminary data.</text>
</comment>
<dbReference type="AlphaFoldDB" id="A0A8J5K248"/>
<accession>A0A8J5K248</accession>
<dbReference type="EMBL" id="JAHLQT010019942">
    <property type="protein sequence ID" value="KAG7168615.1"/>
    <property type="molecule type" value="Genomic_DNA"/>
</dbReference>
<dbReference type="PANTHER" id="PTHR23301:SF107">
    <property type="entry name" value="LD20793P"/>
    <property type="match status" value="1"/>
</dbReference>
<feature type="domain" description="Chitin-binding type-2" evidence="4">
    <location>
        <begin position="17"/>
        <end position="75"/>
    </location>
</feature>
<feature type="signal peptide" evidence="3">
    <location>
        <begin position="1"/>
        <end position="15"/>
    </location>
</feature>
<evidence type="ECO:0000256" key="1">
    <source>
        <dbReference type="ARBA" id="ARBA00022669"/>
    </source>
</evidence>
<evidence type="ECO:0000256" key="3">
    <source>
        <dbReference type="SAM" id="SignalP"/>
    </source>
</evidence>
<evidence type="ECO:0000256" key="2">
    <source>
        <dbReference type="ARBA" id="ARBA00023157"/>
    </source>
</evidence>
<protein>
    <submittedName>
        <fullName evidence="5">Obstructor-E-like 5</fullName>
    </submittedName>
</protein>
<dbReference type="Proteomes" id="UP000747542">
    <property type="component" value="Unassembled WGS sequence"/>
</dbReference>
<feature type="chain" id="PRO_5035215005" evidence="3">
    <location>
        <begin position="16"/>
        <end position="237"/>
    </location>
</feature>
<feature type="domain" description="Chitin-binding type-2" evidence="4">
    <location>
        <begin position="153"/>
        <end position="221"/>
    </location>
</feature>